<sequence length="151" mass="17640">MVKMEQIYALILVVTEQARQGFHITEAEVTTLRANLYTEMEETIKKFPDLKTEDIRDLIKHTTNYRILSTYKERTPEHLLEETLRDMLDTYPYDIEDDEEFPNDIWNALLSISAGCSVEEVAKSLNTTTKGLQKFIDKYKKGDMRCGKIPR</sequence>
<dbReference type="Proteomes" id="UP000323995">
    <property type="component" value="Genome"/>
</dbReference>
<keyword evidence="1" id="KW-0808">Transferase</keyword>
<reference evidence="1" key="1">
    <citation type="submission" date="2018-05" db="EMBL/GenBank/DDBJ databases">
        <title>Diversity of Listeria phage genomes.</title>
        <authorList>
            <person name="Bavisetty S.C.B."/>
            <person name="Vu H.T.K."/>
            <person name="Vongkamjan K."/>
        </authorList>
    </citation>
    <scope>NUCLEOTIDE SEQUENCE [LARGE SCALE GENOMIC DNA]</scope>
</reference>
<dbReference type="EC" id="2.6.1.1" evidence="1"/>
<keyword evidence="1" id="KW-0032">Aminotransferase</keyword>
<proteinExistence type="predicted"/>
<evidence type="ECO:0000313" key="1">
    <source>
        <dbReference type="EMBL" id="AWY07677.1"/>
    </source>
</evidence>
<organism evidence="1">
    <name type="scientific">Listeria phage LP-KV022</name>
    <dbReference type="NCBI Taxonomy" id="2178917"/>
    <lineage>
        <taxon>Viruses</taxon>
        <taxon>Duplodnaviria</taxon>
        <taxon>Heunggongvirae</taxon>
        <taxon>Uroviricota</taxon>
        <taxon>Caudoviricetes</taxon>
        <taxon>Homburgvirus</taxon>
        <taxon>Homburgvirus LP110</taxon>
    </lineage>
</organism>
<name>A0A5A4K2K3_9CAUD</name>
<accession>A0A5A4K2K3</accession>
<dbReference type="GO" id="GO:0004069">
    <property type="term" value="F:L-aspartate:2-oxoglutarate aminotransferase activity"/>
    <property type="evidence" value="ECO:0007669"/>
    <property type="project" value="UniProtKB-EC"/>
</dbReference>
<dbReference type="EMBL" id="MH299806">
    <property type="protein sequence ID" value="AWY07677.1"/>
    <property type="molecule type" value="Genomic_DNA"/>
</dbReference>
<protein>
    <submittedName>
        <fullName evidence="1">Aspartate aminotransferase</fullName>
        <ecNumber evidence="1">2.6.1.1</ecNumber>
    </submittedName>
</protein>